<evidence type="ECO:0000313" key="8">
    <source>
        <dbReference type="Proteomes" id="UP000783287"/>
    </source>
</evidence>
<dbReference type="Gene3D" id="3.40.50.300">
    <property type="entry name" value="P-loop containing nucleotide triphosphate hydrolases"/>
    <property type="match status" value="2"/>
</dbReference>
<dbReference type="InterPro" id="IPR033454">
    <property type="entry name" value="RecG_wedge"/>
</dbReference>
<keyword evidence="3 7" id="KW-0547">Nucleotide-binding</keyword>
<keyword evidence="3 7" id="KW-0347">Helicase</keyword>
<keyword evidence="1" id="KW-0227">DNA damage</keyword>
<dbReference type="Proteomes" id="UP000783287">
    <property type="component" value="Unassembled WGS sequence"/>
</dbReference>
<dbReference type="InterPro" id="IPR012340">
    <property type="entry name" value="NA-bd_OB-fold"/>
</dbReference>
<reference evidence="7" key="2">
    <citation type="journal article" date="2021" name="Microbiome">
        <title>Successional dynamics and alternative stable states in a saline activated sludge microbial community over 9 years.</title>
        <authorList>
            <person name="Wang Y."/>
            <person name="Ye J."/>
            <person name="Ju F."/>
            <person name="Liu L."/>
            <person name="Boyd J.A."/>
            <person name="Deng Y."/>
            <person name="Parks D.H."/>
            <person name="Jiang X."/>
            <person name="Yin X."/>
            <person name="Woodcroft B.J."/>
            <person name="Tyson G.W."/>
            <person name="Hugenholtz P."/>
            <person name="Polz M.F."/>
            <person name="Zhang T."/>
        </authorList>
    </citation>
    <scope>NUCLEOTIDE SEQUENCE</scope>
    <source>
        <strain evidence="7">HKST-UBA14</strain>
    </source>
</reference>
<evidence type="ECO:0000256" key="5">
    <source>
        <dbReference type="ARBA" id="ARBA00023204"/>
    </source>
</evidence>
<reference evidence="7" key="1">
    <citation type="submission" date="2020-04" db="EMBL/GenBank/DDBJ databases">
        <authorList>
            <person name="Zhang T."/>
        </authorList>
    </citation>
    <scope>NUCLEOTIDE SEQUENCE</scope>
    <source>
        <strain evidence="7">HKST-UBA14</strain>
    </source>
</reference>
<dbReference type="Pfam" id="PF17191">
    <property type="entry name" value="RecG_wedge"/>
    <property type="match status" value="1"/>
</dbReference>
<dbReference type="SMART" id="SM00487">
    <property type="entry name" value="DEXDc"/>
    <property type="match status" value="1"/>
</dbReference>
<dbReference type="Pfam" id="PF00270">
    <property type="entry name" value="DEAD"/>
    <property type="match status" value="1"/>
</dbReference>
<dbReference type="InterPro" id="IPR014001">
    <property type="entry name" value="Helicase_ATP-bd"/>
</dbReference>
<dbReference type="InterPro" id="IPR047112">
    <property type="entry name" value="RecG/Mfd"/>
</dbReference>
<organism evidence="7 8">
    <name type="scientific">Candidatus Dojkabacteria bacterium</name>
    <dbReference type="NCBI Taxonomy" id="2099670"/>
    <lineage>
        <taxon>Bacteria</taxon>
        <taxon>Candidatus Dojkabacteria</taxon>
    </lineage>
</organism>
<evidence type="ECO:0000259" key="6">
    <source>
        <dbReference type="PROSITE" id="PS51192"/>
    </source>
</evidence>
<dbReference type="InterPro" id="IPR027417">
    <property type="entry name" value="P-loop_NTPase"/>
</dbReference>
<dbReference type="InterPro" id="IPR011545">
    <property type="entry name" value="DEAD/DEAH_box_helicase_dom"/>
</dbReference>
<evidence type="ECO:0000256" key="3">
    <source>
        <dbReference type="ARBA" id="ARBA00022806"/>
    </source>
</evidence>
<dbReference type="PROSITE" id="PS51192">
    <property type="entry name" value="HELICASE_ATP_BIND_1"/>
    <property type="match status" value="1"/>
</dbReference>
<dbReference type="SUPFAM" id="SSF52540">
    <property type="entry name" value="P-loop containing nucleoside triphosphate hydrolases"/>
    <property type="match status" value="1"/>
</dbReference>
<dbReference type="PANTHER" id="PTHR47964">
    <property type="entry name" value="ATP-DEPENDENT DNA HELICASE HOMOLOG RECG, CHLOROPLASTIC"/>
    <property type="match status" value="1"/>
</dbReference>
<dbReference type="GO" id="GO:0003677">
    <property type="term" value="F:DNA binding"/>
    <property type="evidence" value="ECO:0007669"/>
    <property type="project" value="UniProtKB-KW"/>
</dbReference>
<keyword evidence="4" id="KW-0238">DNA-binding</keyword>
<feature type="non-terminal residue" evidence="7">
    <location>
        <position position="503"/>
    </location>
</feature>
<sequence>MLLKDSVDKIPLIGNKYVELLLKLEITSIEELLYYFPRSYTDTSVIVNINELSRSEVKTTIATIEEISNIRTKNRKSLQKGIITDGSDSIEVIWFNQPFLTRNLKPGMEVMLAGKLSDSSIKPQLVAPQYEVIRDGDKNSIHLGRISPNYPLTKGITAKWLRSRIHYIIDNINQIEDLDESLPDWMLEKYNLTDIIDALECIHFPENTEEIAKSRRRLGFEELVEIQIKLINEHTKRLESKAVKVSVHDNSINEFISSLPFELTSTQKIAYQEIHSDYSAPYPMKRLIQGDVGSGKTIVAALAALPVLESSKQVVLLAPTAVLAEQHFESFLKYFGDKFKIGLITSQSSAKEKKEHYDLVIGTHAILHHKDTLLDSLGLLIVDEEHRFGVKQRRELGYYENHIDSPHILHLTATPIPRTLALTLFGNFDVSVIEKPSQRVTVATSVVPEDKREDSYAWIRNLVNQGGQVFWIFPLIDENEEMNANALEEKFPVIKKIFKEFNV</sequence>
<feature type="domain" description="Helicase ATP-binding" evidence="6">
    <location>
        <begin position="277"/>
        <end position="433"/>
    </location>
</feature>
<dbReference type="AlphaFoldDB" id="A0A955L5F0"/>
<name>A0A955L5F0_9BACT</name>
<dbReference type="EMBL" id="JAGQLK010000036">
    <property type="protein sequence ID" value="MCA9383192.1"/>
    <property type="molecule type" value="Genomic_DNA"/>
</dbReference>
<keyword evidence="2" id="KW-0378">Hydrolase</keyword>
<comment type="caution">
    <text evidence="7">The sequence shown here is derived from an EMBL/GenBank/DDBJ whole genome shotgun (WGS) entry which is preliminary data.</text>
</comment>
<dbReference type="Gene3D" id="2.40.50.140">
    <property type="entry name" value="Nucleic acid-binding proteins"/>
    <property type="match status" value="1"/>
</dbReference>
<proteinExistence type="predicted"/>
<dbReference type="GO" id="GO:0016787">
    <property type="term" value="F:hydrolase activity"/>
    <property type="evidence" value="ECO:0007669"/>
    <property type="project" value="UniProtKB-KW"/>
</dbReference>
<dbReference type="PANTHER" id="PTHR47964:SF1">
    <property type="entry name" value="ATP-DEPENDENT DNA HELICASE HOMOLOG RECG, CHLOROPLASTIC"/>
    <property type="match status" value="1"/>
</dbReference>
<dbReference type="GO" id="GO:0005524">
    <property type="term" value="F:ATP binding"/>
    <property type="evidence" value="ECO:0007669"/>
    <property type="project" value="InterPro"/>
</dbReference>
<keyword evidence="3 7" id="KW-0067">ATP-binding</keyword>
<keyword evidence="5" id="KW-0234">DNA repair</keyword>
<dbReference type="GO" id="GO:0003678">
    <property type="term" value="F:DNA helicase activity"/>
    <property type="evidence" value="ECO:0007669"/>
    <property type="project" value="TreeGrafter"/>
</dbReference>
<gene>
    <name evidence="7" type="ORF">KC909_02395</name>
</gene>
<accession>A0A955L5F0</accession>
<protein>
    <submittedName>
        <fullName evidence="7">DEAD/DEAH box helicase family protein</fullName>
    </submittedName>
</protein>
<evidence type="ECO:0000256" key="2">
    <source>
        <dbReference type="ARBA" id="ARBA00022801"/>
    </source>
</evidence>
<evidence type="ECO:0000256" key="4">
    <source>
        <dbReference type="ARBA" id="ARBA00023125"/>
    </source>
</evidence>
<dbReference type="SUPFAM" id="SSF50249">
    <property type="entry name" value="Nucleic acid-binding proteins"/>
    <property type="match status" value="1"/>
</dbReference>
<evidence type="ECO:0000313" key="7">
    <source>
        <dbReference type="EMBL" id="MCA9383192.1"/>
    </source>
</evidence>
<dbReference type="CDD" id="cd04488">
    <property type="entry name" value="RecG_wedge_OBF"/>
    <property type="match status" value="1"/>
</dbReference>
<dbReference type="GO" id="GO:0006281">
    <property type="term" value="P:DNA repair"/>
    <property type="evidence" value="ECO:0007669"/>
    <property type="project" value="UniProtKB-KW"/>
</dbReference>
<evidence type="ECO:0000256" key="1">
    <source>
        <dbReference type="ARBA" id="ARBA00022763"/>
    </source>
</evidence>